<feature type="domain" description="YprB ribonuclease H-like" evidence="1">
    <location>
        <begin position="24"/>
        <end position="191"/>
    </location>
</feature>
<dbReference type="EMBL" id="VLKH01000002">
    <property type="protein sequence ID" value="TWH82776.1"/>
    <property type="molecule type" value="Genomic_DNA"/>
</dbReference>
<organism evidence="2 3">
    <name type="scientific">Sedimentibacter saalensis</name>
    <dbReference type="NCBI Taxonomy" id="130788"/>
    <lineage>
        <taxon>Bacteria</taxon>
        <taxon>Bacillati</taxon>
        <taxon>Bacillota</taxon>
        <taxon>Tissierellia</taxon>
        <taxon>Sedimentibacter</taxon>
    </lineage>
</organism>
<evidence type="ECO:0000259" key="1">
    <source>
        <dbReference type="Pfam" id="PF13482"/>
    </source>
</evidence>
<sequence length="320" mass="37317">MIVNSNETNITASKELHNLLKQSVFLDIETTGLSRQFSDIISITILLNEDNVYKIYQIFCQYSVDEPQALKLLKDLIKNKNFIITYNGNSFDIPFLSFKAQKHGVDLKLEDMLKIDLYNYICQVKNKVDIPDLKLKTAEEYFKINRTDTLSGEDVTVLYEAYRLEPRNEFSFLIMQHNYEDVLNLPILMNNILNLYDDVFYFNNLIVRVNNSNFCIKKNSLISKFNIISDLKADYIHPSINFNLNVNISSQTMDLDIPVGFFKDVSISEFYFVDNNEYNLKSYTAIEGIKRNLMPIKLNGKMYYDNILGLTKSILYSIFQ</sequence>
<evidence type="ECO:0000313" key="2">
    <source>
        <dbReference type="EMBL" id="TWH82776.1"/>
    </source>
</evidence>
<dbReference type="Proteomes" id="UP000315343">
    <property type="component" value="Unassembled WGS sequence"/>
</dbReference>
<name>A0A562JHM9_9FIRM</name>
<dbReference type="InterPro" id="IPR036397">
    <property type="entry name" value="RNaseH_sf"/>
</dbReference>
<accession>A0A562JHM9</accession>
<protein>
    <recommendedName>
        <fullName evidence="1">YprB ribonuclease H-like domain-containing protein</fullName>
    </recommendedName>
</protein>
<dbReference type="PANTHER" id="PTHR38462:SF1">
    <property type="entry name" value="YPRB RIBONUCLEASE H-LIKE DOMAIN-CONTAINING PROTEIN"/>
    <property type="match status" value="1"/>
</dbReference>
<keyword evidence="3" id="KW-1185">Reference proteome</keyword>
<dbReference type="SUPFAM" id="SSF53098">
    <property type="entry name" value="Ribonuclease H-like"/>
    <property type="match status" value="1"/>
</dbReference>
<dbReference type="Gene3D" id="3.30.420.10">
    <property type="entry name" value="Ribonuclease H-like superfamily/Ribonuclease H"/>
    <property type="match status" value="1"/>
</dbReference>
<dbReference type="PANTHER" id="PTHR38462">
    <property type="entry name" value="EXONUCLEASE-LIKE PROTEIN"/>
    <property type="match status" value="1"/>
</dbReference>
<proteinExistence type="predicted"/>
<evidence type="ECO:0000313" key="3">
    <source>
        <dbReference type="Proteomes" id="UP000315343"/>
    </source>
</evidence>
<dbReference type="OrthoDB" id="9790530at2"/>
<dbReference type="InterPro" id="IPR012337">
    <property type="entry name" value="RNaseH-like_sf"/>
</dbReference>
<dbReference type="Pfam" id="PF13482">
    <property type="entry name" value="RNase_H_2"/>
    <property type="match status" value="1"/>
</dbReference>
<dbReference type="GO" id="GO:0003676">
    <property type="term" value="F:nucleic acid binding"/>
    <property type="evidence" value="ECO:0007669"/>
    <property type="project" value="InterPro"/>
</dbReference>
<dbReference type="AlphaFoldDB" id="A0A562JHM9"/>
<gene>
    <name evidence="2" type="ORF">LY60_01082</name>
</gene>
<dbReference type="InterPro" id="IPR038720">
    <property type="entry name" value="YprB_RNase_H-like_dom"/>
</dbReference>
<reference evidence="2 3" key="1">
    <citation type="submission" date="2019-07" db="EMBL/GenBank/DDBJ databases">
        <title>Genomic Encyclopedia of Type Strains, Phase I: the one thousand microbial genomes (KMG-I) project.</title>
        <authorList>
            <person name="Kyrpides N."/>
        </authorList>
    </citation>
    <scope>NUCLEOTIDE SEQUENCE [LARGE SCALE GENOMIC DNA]</scope>
    <source>
        <strain evidence="2 3">DSM 13558</strain>
    </source>
</reference>
<comment type="caution">
    <text evidence="2">The sequence shown here is derived from an EMBL/GenBank/DDBJ whole genome shotgun (WGS) entry which is preliminary data.</text>
</comment>
<dbReference type="RefSeq" id="WP_145080949.1">
    <property type="nucleotide sequence ID" value="NZ_VLKH01000002.1"/>
</dbReference>